<reference evidence="1" key="1">
    <citation type="submission" date="2020-08" db="EMBL/GenBank/DDBJ databases">
        <title>Multicomponent nature underlies the extraordinary mechanical properties of spider dragline silk.</title>
        <authorList>
            <person name="Kono N."/>
            <person name="Nakamura H."/>
            <person name="Mori M."/>
            <person name="Yoshida Y."/>
            <person name="Ohtoshi R."/>
            <person name="Malay A.D."/>
            <person name="Moran D.A.P."/>
            <person name="Tomita M."/>
            <person name="Numata K."/>
            <person name="Arakawa K."/>
        </authorList>
    </citation>
    <scope>NUCLEOTIDE SEQUENCE</scope>
</reference>
<comment type="caution">
    <text evidence="1">The sequence shown here is derived from an EMBL/GenBank/DDBJ whole genome shotgun (WGS) entry which is preliminary data.</text>
</comment>
<evidence type="ECO:0000313" key="1">
    <source>
        <dbReference type="EMBL" id="GFY38871.1"/>
    </source>
</evidence>
<keyword evidence="2" id="KW-1185">Reference proteome</keyword>
<name>A0A8X6WRR4_9ARAC</name>
<evidence type="ECO:0000313" key="2">
    <source>
        <dbReference type="Proteomes" id="UP000886998"/>
    </source>
</evidence>
<dbReference type="AlphaFoldDB" id="A0A8X6WRR4"/>
<sequence length="90" mass="10269">MEARKRKLEQRITVKNKVPVITLSDSSDSDCLDNVIFENQQKVRRRKQMKVLSKTPTNCSNNKIKLFVDLVTPVKSGNSSDSNEYVSIII</sequence>
<organism evidence="1 2">
    <name type="scientific">Trichonephila inaurata madagascariensis</name>
    <dbReference type="NCBI Taxonomy" id="2747483"/>
    <lineage>
        <taxon>Eukaryota</taxon>
        <taxon>Metazoa</taxon>
        <taxon>Ecdysozoa</taxon>
        <taxon>Arthropoda</taxon>
        <taxon>Chelicerata</taxon>
        <taxon>Arachnida</taxon>
        <taxon>Araneae</taxon>
        <taxon>Araneomorphae</taxon>
        <taxon>Entelegynae</taxon>
        <taxon>Araneoidea</taxon>
        <taxon>Nephilidae</taxon>
        <taxon>Trichonephila</taxon>
        <taxon>Trichonephila inaurata</taxon>
    </lineage>
</organism>
<dbReference type="EMBL" id="BMAV01001092">
    <property type="protein sequence ID" value="GFY38871.1"/>
    <property type="molecule type" value="Genomic_DNA"/>
</dbReference>
<gene>
    <name evidence="1" type="ORF">TNIN_474221</name>
</gene>
<dbReference type="Proteomes" id="UP000886998">
    <property type="component" value="Unassembled WGS sequence"/>
</dbReference>
<protein>
    <submittedName>
        <fullName evidence="1">Uncharacterized protein</fullName>
    </submittedName>
</protein>
<proteinExistence type="predicted"/>
<accession>A0A8X6WRR4</accession>